<dbReference type="PIRSF" id="PIRSF033271">
    <property type="entry name" value="UCP033271"/>
    <property type="match status" value="1"/>
</dbReference>
<feature type="domain" description="UPF0261" evidence="2">
    <location>
        <begin position="188"/>
        <end position="403"/>
    </location>
</feature>
<evidence type="ECO:0000313" key="3">
    <source>
        <dbReference type="EMBL" id="MCG7504915.1"/>
    </source>
</evidence>
<dbReference type="EMBL" id="JAKREW010000005">
    <property type="protein sequence ID" value="MCG7504915.1"/>
    <property type="molecule type" value="Genomic_DNA"/>
</dbReference>
<comment type="caution">
    <text evidence="3">The sequence shown here is derived from an EMBL/GenBank/DDBJ whole genome shotgun (WGS) entry which is preliminary data.</text>
</comment>
<dbReference type="NCBIfam" id="NF002676">
    <property type="entry name" value="PRK02399.1-4"/>
    <property type="match status" value="1"/>
</dbReference>
<evidence type="ECO:0000259" key="1">
    <source>
        <dbReference type="Pfam" id="PF06792"/>
    </source>
</evidence>
<dbReference type="Gene3D" id="3.40.50.12020">
    <property type="entry name" value="Uncharacterised protein family UPF0261, NN domain"/>
    <property type="match status" value="1"/>
</dbReference>
<dbReference type="PANTHER" id="PTHR31862">
    <property type="entry name" value="UPF0261 DOMAIN PROTEIN (AFU_ORTHOLOGUE AFUA_1G10120)"/>
    <property type="match status" value="1"/>
</dbReference>
<dbReference type="NCBIfam" id="NF002674">
    <property type="entry name" value="PRK02399.1-2"/>
    <property type="match status" value="1"/>
</dbReference>
<protein>
    <submittedName>
        <fullName evidence="3">Tm-1-like ATP-binding domain-containing protein</fullName>
    </submittedName>
</protein>
<feature type="domain" description="UPF0261" evidence="1">
    <location>
        <begin position="5"/>
        <end position="179"/>
    </location>
</feature>
<dbReference type="CDD" id="cd15488">
    <property type="entry name" value="Tm-1-like"/>
    <property type="match status" value="1"/>
</dbReference>
<dbReference type="RefSeq" id="WP_239363284.1">
    <property type="nucleotide sequence ID" value="NZ_JAKREW010000005.1"/>
</dbReference>
<gene>
    <name evidence="3" type="ORF">L4923_07765</name>
</gene>
<sequence>MTKIPKILLCGTGDTKADELLYMAERIRSAGGDPIMLDVSVLGDPPYQPEYDKHAVASAIDTTIEAIARSGDENSAMELMARGASVLVRDLEAAGKIDAFIAIGGTMGTDLALDIALALPIGVPKFIVSTIAYSHLIPPERIAPDLMMILWAGGLYGLNDTCKAVLSQASGAVVGAALTAAKPRPNLPTVAISSLGTSCLSYMKTLRPELEKRGYEVVIFHTTGMGGRALESLAADNRFVAVLDFSLQEVANHLNGSVVSSGVDRLENAGRAGIPQIVAPGAVDMVDFPTWKPVPQSLSDRPYHAHNRLLASVTTGRDGRRHVARAISEKLALATGPVAFILPTGGIEQWDQEGEPLYEPDALAAFSDEMRSAIKAPVELHEIKGHINSAEFTNTALAIFDRWVASGVIAPSIRQERTS</sequence>
<name>A0ABS9QBY8_9HYPH</name>
<dbReference type="Proteomes" id="UP001201701">
    <property type="component" value="Unassembled WGS sequence"/>
</dbReference>
<dbReference type="InterPro" id="IPR056778">
    <property type="entry name" value="UPF0261_C"/>
</dbReference>
<dbReference type="InterPro" id="IPR044122">
    <property type="entry name" value="UPF0261_N"/>
</dbReference>
<evidence type="ECO:0000313" key="4">
    <source>
        <dbReference type="Proteomes" id="UP001201701"/>
    </source>
</evidence>
<dbReference type="Gene3D" id="3.40.50.12030">
    <property type="entry name" value="Uncharacterised protein family UPF0261, NC domain"/>
    <property type="match status" value="1"/>
</dbReference>
<dbReference type="Pfam" id="PF23189">
    <property type="entry name" value="UPF0261_C"/>
    <property type="match status" value="1"/>
</dbReference>
<evidence type="ECO:0000259" key="2">
    <source>
        <dbReference type="Pfam" id="PF23189"/>
    </source>
</evidence>
<accession>A0ABS9QBY8</accession>
<keyword evidence="4" id="KW-1185">Reference proteome</keyword>
<organism evidence="3 4">
    <name type="scientific">Mesorhizobium retamae</name>
    <dbReference type="NCBI Taxonomy" id="2912854"/>
    <lineage>
        <taxon>Bacteria</taxon>
        <taxon>Pseudomonadati</taxon>
        <taxon>Pseudomonadota</taxon>
        <taxon>Alphaproteobacteria</taxon>
        <taxon>Hyphomicrobiales</taxon>
        <taxon>Phyllobacteriaceae</taxon>
        <taxon>Mesorhizobium</taxon>
    </lineage>
</organism>
<proteinExistence type="predicted"/>
<dbReference type="Pfam" id="PF06792">
    <property type="entry name" value="UPF0261"/>
    <property type="match status" value="1"/>
</dbReference>
<dbReference type="PANTHER" id="PTHR31862:SF1">
    <property type="entry name" value="UPF0261 DOMAIN PROTEIN (AFU_ORTHOLOGUE AFUA_1G10120)"/>
    <property type="match status" value="1"/>
</dbReference>
<dbReference type="InterPro" id="IPR008322">
    <property type="entry name" value="UPF0261"/>
</dbReference>
<dbReference type="InterPro" id="IPR051353">
    <property type="entry name" value="Tobamovirus_resist_UPF0261"/>
</dbReference>
<reference evidence="3 4" key="1">
    <citation type="submission" date="2022-02" db="EMBL/GenBank/DDBJ databases">
        <title>Draft genome sequence of Mezorhizobium retamae strain IRAMC:0171 isolated from Retama raetam nodules.</title>
        <authorList>
            <person name="Bengaied R."/>
            <person name="Sbissi I."/>
            <person name="Huber K."/>
            <person name="Ghodbane F."/>
            <person name="Nouioui I."/>
            <person name="Tarhouni M."/>
            <person name="Gtari M."/>
        </authorList>
    </citation>
    <scope>NUCLEOTIDE SEQUENCE [LARGE SCALE GENOMIC DNA]</scope>
    <source>
        <strain evidence="3 4">IRAMC:0171</strain>
    </source>
</reference>